<comment type="similarity">
    <text evidence="1">Belongs to the peptidase S33 family.</text>
</comment>
<reference evidence="5" key="2">
    <citation type="submission" date="2020-05" db="EMBL/GenBank/DDBJ databases">
        <authorList>
            <person name="Kim H.-S."/>
            <person name="Proctor R.H."/>
            <person name="Brown D.W."/>
        </authorList>
    </citation>
    <scope>NUCLEOTIDE SEQUENCE</scope>
    <source>
        <strain evidence="5">NRRL 20472</strain>
    </source>
</reference>
<dbReference type="Proteomes" id="UP000622797">
    <property type="component" value="Unassembled WGS sequence"/>
</dbReference>
<dbReference type="PIRSF" id="PIRSF001112">
    <property type="entry name" value="Epoxide_hydrolase"/>
    <property type="match status" value="1"/>
</dbReference>
<feature type="active site" description="Proton acceptor" evidence="3">
    <location>
        <position position="356"/>
    </location>
</feature>
<evidence type="ECO:0000259" key="4">
    <source>
        <dbReference type="Pfam" id="PF00561"/>
    </source>
</evidence>
<dbReference type="Gene3D" id="3.40.50.1820">
    <property type="entry name" value="alpha/beta hydrolase"/>
    <property type="match status" value="1"/>
</dbReference>
<keyword evidence="6" id="KW-1185">Reference proteome</keyword>
<dbReference type="AlphaFoldDB" id="A0A8H4XFK9"/>
<evidence type="ECO:0000256" key="3">
    <source>
        <dbReference type="PIRSR" id="PIRSR001112-1"/>
    </source>
</evidence>
<evidence type="ECO:0000313" key="6">
    <source>
        <dbReference type="Proteomes" id="UP000622797"/>
    </source>
</evidence>
<feature type="domain" description="AB hydrolase-1" evidence="4">
    <location>
        <begin position="59"/>
        <end position="174"/>
    </location>
</feature>
<evidence type="ECO:0000256" key="1">
    <source>
        <dbReference type="ARBA" id="ARBA00010088"/>
    </source>
</evidence>
<dbReference type="GO" id="GO:0097176">
    <property type="term" value="P:epoxide metabolic process"/>
    <property type="evidence" value="ECO:0007669"/>
    <property type="project" value="TreeGrafter"/>
</dbReference>
<proteinExistence type="inferred from homology"/>
<accession>A0A8H4XFK9</accession>
<evidence type="ECO:0000313" key="5">
    <source>
        <dbReference type="EMBL" id="KAF4972590.1"/>
    </source>
</evidence>
<dbReference type="InterPro" id="IPR000073">
    <property type="entry name" value="AB_hydrolase_1"/>
</dbReference>
<organism evidence="5 6">
    <name type="scientific">Fusarium sarcochroum</name>
    <dbReference type="NCBI Taxonomy" id="1208366"/>
    <lineage>
        <taxon>Eukaryota</taxon>
        <taxon>Fungi</taxon>
        <taxon>Dikarya</taxon>
        <taxon>Ascomycota</taxon>
        <taxon>Pezizomycotina</taxon>
        <taxon>Sordariomycetes</taxon>
        <taxon>Hypocreomycetidae</taxon>
        <taxon>Hypocreales</taxon>
        <taxon>Nectriaceae</taxon>
        <taxon>Fusarium</taxon>
        <taxon>Fusarium lateritium species complex</taxon>
    </lineage>
</organism>
<dbReference type="EMBL" id="JABEXW010000052">
    <property type="protein sequence ID" value="KAF4972590.1"/>
    <property type="molecule type" value="Genomic_DNA"/>
</dbReference>
<sequence>MALKIEEFDFSFTDSQVADLKERIDKTRLPNQAISPLLDGWDYDIHFIHVESKSPTATPILLVHGWPGSFYEFKYVIDELANPKNSDDQAFHVVVPSLPGYTFSQSPQERGWSMKDNARIFNKLMVGLGYSEYMCQGGDWGHQVCRYLGSKFTKNCRRVHVNMCPAPPPKSFMLLQSSWVPASIRDFFLSWLYTPIERMLCQRSLDFGANGFAYAHIQGTKPATLGWGLMDSPVGHLSWLGEKWMAWSDHDDPSPTLFDKRGREDQHLSYDILANVSLYWFTESILTSFLPYLENRDWRHQEFVLSNMTSVSDADCYISVPMGVSSFKFELAGSTKGMVAKSGNIKFYKEHSKGGHFAALDRPQVLLEDIREFYRLSSSGRDPL</sequence>
<name>A0A8H4XFK9_9HYPO</name>
<keyword evidence="2" id="KW-0378">Hydrolase</keyword>
<comment type="caution">
    <text evidence="5">The sequence shown here is derived from an EMBL/GenBank/DDBJ whole genome shotgun (WGS) entry which is preliminary data.</text>
</comment>
<feature type="active site" description="Nucleophile" evidence="3">
    <location>
        <position position="139"/>
    </location>
</feature>
<dbReference type="PANTHER" id="PTHR21661">
    <property type="entry name" value="EPOXIDE HYDROLASE 1-RELATED"/>
    <property type="match status" value="1"/>
</dbReference>
<reference evidence="5" key="1">
    <citation type="journal article" date="2020" name="BMC Genomics">
        <title>Correction to: Identification and distribution of gene clusters required for synthesis of sphingolipid metabolism inhibitors in diverse species of the filamentous fungus Fusarium.</title>
        <authorList>
            <person name="Kim H.S."/>
            <person name="Lohmar J.M."/>
            <person name="Busman M."/>
            <person name="Brown D.W."/>
            <person name="Naumann T.A."/>
            <person name="Divon H.H."/>
            <person name="Lysoe E."/>
            <person name="Uhlig S."/>
            <person name="Proctor R.H."/>
        </authorList>
    </citation>
    <scope>NUCLEOTIDE SEQUENCE</scope>
    <source>
        <strain evidence="5">NRRL 20472</strain>
    </source>
</reference>
<dbReference type="InterPro" id="IPR029058">
    <property type="entry name" value="AB_hydrolase_fold"/>
</dbReference>
<protein>
    <recommendedName>
        <fullName evidence="4">AB hydrolase-1 domain-containing protein</fullName>
    </recommendedName>
</protein>
<dbReference type="OrthoDB" id="7130006at2759"/>
<dbReference type="SUPFAM" id="SSF53474">
    <property type="entry name" value="alpha/beta-Hydrolases"/>
    <property type="match status" value="1"/>
</dbReference>
<gene>
    <name evidence="5" type="ORF">FSARC_863</name>
</gene>
<evidence type="ECO:0000256" key="2">
    <source>
        <dbReference type="ARBA" id="ARBA00022801"/>
    </source>
</evidence>
<dbReference type="GO" id="GO:0004301">
    <property type="term" value="F:epoxide hydrolase activity"/>
    <property type="evidence" value="ECO:0007669"/>
    <property type="project" value="TreeGrafter"/>
</dbReference>
<dbReference type="Pfam" id="PF00561">
    <property type="entry name" value="Abhydrolase_1"/>
    <property type="match status" value="1"/>
</dbReference>
<dbReference type="PANTHER" id="PTHR21661:SF35">
    <property type="entry name" value="EPOXIDE HYDROLASE"/>
    <property type="match status" value="1"/>
</dbReference>
<dbReference type="InterPro" id="IPR000639">
    <property type="entry name" value="Epox_hydrolase-like"/>
</dbReference>
<feature type="active site" description="Proton donor" evidence="3">
    <location>
        <position position="292"/>
    </location>
</feature>
<dbReference type="InterPro" id="IPR016292">
    <property type="entry name" value="Epoxide_hydrolase"/>
</dbReference>
<dbReference type="PRINTS" id="PR00412">
    <property type="entry name" value="EPOXHYDRLASE"/>
</dbReference>